<feature type="compositionally biased region" description="Low complexity" evidence="1">
    <location>
        <begin position="41"/>
        <end position="60"/>
    </location>
</feature>
<comment type="caution">
    <text evidence="2">The sequence shown here is derived from an EMBL/GenBank/DDBJ whole genome shotgun (WGS) entry which is preliminary data.</text>
</comment>
<dbReference type="AlphaFoldDB" id="A0A5C6NUN8"/>
<protein>
    <submittedName>
        <fullName evidence="2">Uncharacterized protein</fullName>
    </submittedName>
</protein>
<accession>A0A5C6NUN8</accession>
<dbReference type="Proteomes" id="UP000324091">
    <property type="component" value="Chromosome 17"/>
</dbReference>
<organism evidence="2 3">
    <name type="scientific">Takifugu flavidus</name>
    <name type="common">sansaifugu</name>
    <dbReference type="NCBI Taxonomy" id="433684"/>
    <lineage>
        <taxon>Eukaryota</taxon>
        <taxon>Metazoa</taxon>
        <taxon>Chordata</taxon>
        <taxon>Craniata</taxon>
        <taxon>Vertebrata</taxon>
        <taxon>Euteleostomi</taxon>
        <taxon>Actinopterygii</taxon>
        <taxon>Neopterygii</taxon>
        <taxon>Teleostei</taxon>
        <taxon>Neoteleostei</taxon>
        <taxon>Acanthomorphata</taxon>
        <taxon>Eupercaria</taxon>
        <taxon>Tetraodontiformes</taxon>
        <taxon>Tetradontoidea</taxon>
        <taxon>Tetraodontidae</taxon>
        <taxon>Takifugu</taxon>
    </lineage>
</organism>
<reference evidence="2 3" key="1">
    <citation type="submission" date="2019-04" db="EMBL/GenBank/DDBJ databases">
        <title>Chromosome genome assembly for Takifugu flavidus.</title>
        <authorList>
            <person name="Xiao S."/>
        </authorList>
    </citation>
    <scope>NUCLEOTIDE SEQUENCE [LARGE SCALE GENOMIC DNA]</scope>
    <source>
        <strain evidence="2">HTHZ2018</strain>
        <tissue evidence="2">Muscle</tissue>
    </source>
</reference>
<evidence type="ECO:0000313" key="3">
    <source>
        <dbReference type="Proteomes" id="UP000324091"/>
    </source>
</evidence>
<sequence>MDVPDRNVNCRLTSIHPSIHPSSTAYPGSGRGGSSLRRETQTSLSTATSSSSSGGIPRRSQSSRETFPIH</sequence>
<proteinExistence type="predicted"/>
<dbReference type="EMBL" id="RHFK02000009">
    <property type="protein sequence ID" value="TWW71182.1"/>
    <property type="molecule type" value="Genomic_DNA"/>
</dbReference>
<evidence type="ECO:0000256" key="1">
    <source>
        <dbReference type="SAM" id="MobiDB-lite"/>
    </source>
</evidence>
<feature type="region of interest" description="Disordered" evidence="1">
    <location>
        <begin position="13"/>
        <end position="70"/>
    </location>
</feature>
<evidence type="ECO:0000313" key="2">
    <source>
        <dbReference type="EMBL" id="TWW71182.1"/>
    </source>
</evidence>
<name>A0A5C6NUN8_9TELE</name>
<keyword evidence="3" id="KW-1185">Reference proteome</keyword>
<gene>
    <name evidence="2" type="ORF">D4764_17G0006650</name>
</gene>
<feature type="compositionally biased region" description="Polar residues" evidence="1">
    <location>
        <begin position="13"/>
        <end position="26"/>
    </location>
</feature>